<dbReference type="OrthoDB" id="9760689at2"/>
<evidence type="ECO:0000256" key="4">
    <source>
        <dbReference type="ARBA" id="ARBA00022603"/>
    </source>
</evidence>
<dbReference type="InterPro" id="IPR029063">
    <property type="entry name" value="SAM-dependent_MTases_sf"/>
</dbReference>
<evidence type="ECO:0000313" key="11">
    <source>
        <dbReference type="Proteomes" id="UP000283077"/>
    </source>
</evidence>
<dbReference type="Pfam" id="PF08241">
    <property type="entry name" value="Methyltransf_11"/>
    <property type="match status" value="1"/>
</dbReference>
<dbReference type="GO" id="GO:0008757">
    <property type="term" value="F:S-adenosylmethionine-dependent methyltransferase activity"/>
    <property type="evidence" value="ECO:0007669"/>
    <property type="project" value="InterPro"/>
</dbReference>
<dbReference type="GO" id="GO:0032259">
    <property type="term" value="P:methylation"/>
    <property type="evidence" value="ECO:0007669"/>
    <property type="project" value="UniProtKB-KW"/>
</dbReference>
<reference evidence="10 11" key="1">
    <citation type="submission" date="2019-01" db="EMBL/GenBank/DDBJ databases">
        <authorList>
            <person name="Chen W.-M."/>
        </authorList>
    </citation>
    <scope>NUCLEOTIDE SEQUENCE [LARGE SCALE GENOMIC DNA]</scope>
    <source>
        <strain evidence="10 11">KYPC3</strain>
    </source>
</reference>
<dbReference type="InterPro" id="IPR013216">
    <property type="entry name" value="Methyltransf_11"/>
</dbReference>
<dbReference type="UniPathway" id="UPA00078"/>
<dbReference type="Proteomes" id="UP000283077">
    <property type="component" value="Unassembled WGS sequence"/>
</dbReference>
<dbReference type="EMBL" id="SACS01000003">
    <property type="protein sequence ID" value="RVU40785.1"/>
    <property type="molecule type" value="Genomic_DNA"/>
</dbReference>
<organism evidence="10 11">
    <name type="scientific">Rheinheimera riviphila</name>
    <dbReference type="NCBI Taxonomy" id="1834037"/>
    <lineage>
        <taxon>Bacteria</taxon>
        <taxon>Pseudomonadati</taxon>
        <taxon>Pseudomonadota</taxon>
        <taxon>Gammaproteobacteria</taxon>
        <taxon>Chromatiales</taxon>
        <taxon>Chromatiaceae</taxon>
        <taxon>Rheinheimera</taxon>
    </lineage>
</organism>
<dbReference type="SUPFAM" id="SSF53335">
    <property type="entry name" value="S-adenosyl-L-methionine-dependent methyltransferases"/>
    <property type="match status" value="1"/>
</dbReference>
<dbReference type="AlphaFoldDB" id="A0A437R212"/>
<comment type="caution">
    <text evidence="10">The sequence shown here is derived from an EMBL/GenBank/DDBJ whole genome shotgun (WGS) entry which is preliminary data.</text>
</comment>
<dbReference type="GO" id="GO:0009102">
    <property type="term" value="P:biotin biosynthetic process"/>
    <property type="evidence" value="ECO:0007669"/>
    <property type="project" value="UniProtKB-UniRule"/>
</dbReference>
<keyword evidence="4 8" id="KW-0489">Methyltransferase</keyword>
<dbReference type="PANTHER" id="PTHR43861:SF1">
    <property type="entry name" value="TRANS-ACONITATE 2-METHYLTRANSFERASE"/>
    <property type="match status" value="1"/>
</dbReference>
<comment type="pathway">
    <text evidence="2 8">Cofactor biosynthesis; biotin biosynthesis.</text>
</comment>
<name>A0A437R212_9GAMM</name>
<dbReference type="RefSeq" id="WP_127697797.1">
    <property type="nucleotide sequence ID" value="NZ_SACS01000003.1"/>
</dbReference>
<keyword evidence="5 8" id="KW-0808">Transferase</keyword>
<protein>
    <recommendedName>
        <fullName evidence="3 8">Malonyl-[acyl-carrier protein] O-methyltransferase</fullName>
        <shortName evidence="8">Malonyl-ACP O-methyltransferase</shortName>
        <ecNumber evidence="3 8">2.1.1.197</ecNumber>
    </recommendedName>
    <alternativeName>
        <fullName evidence="8">Biotin synthesis protein BioC</fullName>
    </alternativeName>
</protein>
<keyword evidence="11" id="KW-1185">Reference proteome</keyword>
<accession>A0A437R212</accession>
<sequence length="294" mass="31892">MAVMVHEQQQDRMKLSSFSPVIAAHFDKAASSYVNAATLQQQVALDLTALLPAAAPIPSLVQQNQVLLDVGCGPGWYHPQLVNHCSELWAVDLSAAMLAQAQTLGCASRYIQADVCQIPLPDGSVDVIFSSLMLQWCATPQQAFSELCRLLKPGGTLLLSTLVQGSLREFQQSWAGVDDDAHQLELLAATELLAQLLPLGVNIVSEQKQYQVFYPDVRALARGFKQIGANFVQGRQGQGLMGKQRWLAFANNYEQFRGARGLPLSYQVLQLVVTKPAAAATVPGSARFKQGATD</sequence>
<comment type="catalytic activity">
    <reaction evidence="1 8">
        <text>malonyl-[ACP] + S-adenosyl-L-methionine = malonyl-[ACP] methyl ester + S-adenosyl-L-homocysteine</text>
        <dbReference type="Rhea" id="RHEA:17105"/>
        <dbReference type="Rhea" id="RHEA-COMP:9623"/>
        <dbReference type="Rhea" id="RHEA-COMP:9954"/>
        <dbReference type="ChEBI" id="CHEBI:57856"/>
        <dbReference type="ChEBI" id="CHEBI:59789"/>
        <dbReference type="ChEBI" id="CHEBI:78449"/>
        <dbReference type="ChEBI" id="CHEBI:78845"/>
        <dbReference type="EC" id="2.1.1.197"/>
    </reaction>
</comment>
<comment type="function">
    <text evidence="8">Converts the free carboxyl group of a malonyl-thioester to its methyl ester by transfer of a methyl group from S-adenosyl-L-methionine (SAM). It allows to synthesize pimeloyl-ACP via the fatty acid synthetic pathway.</text>
</comment>
<evidence type="ECO:0000256" key="6">
    <source>
        <dbReference type="ARBA" id="ARBA00022691"/>
    </source>
</evidence>
<dbReference type="Gene3D" id="3.40.50.150">
    <property type="entry name" value="Vaccinia Virus protein VP39"/>
    <property type="match status" value="1"/>
</dbReference>
<feature type="domain" description="Methyltransferase type 11" evidence="9">
    <location>
        <begin position="68"/>
        <end position="158"/>
    </location>
</feature>
<evidence type="ECO:0000256" key="2">
    <source>
        <dbReference type="ARBA" id="ARBA00004746"/>
    </source>
</evidence>
<evidence type="ECO:0000259" key="9">
    <source>
        <dbReference type="Pfam" id="PF08241"/>
    </source>
</evidence>
<keyword evidence="7 8" id="KW-0093">Biotin biosynthesis</keyword>
<dbReference type="NCBIfam" id="TIGR02072">
    <property type="entry name" value="BioC"/>
    <property type="match status" value="1"/>
</dbReference>
<dbReference type="EC" id="2.1.1.197" evidence="3 8"/>
<evidence type="ECO:0000256" key="7">
    <source>
        <dbReference type="ARBA" id="ARBA00022756"/>
    </source>
</evidence>
<dbReference type="InterPro" id="IPR011814">
    <property type="entry name" value="BioC"/>
</dbReference>
<evidence type="ECO:0000313" key="10">
    <source>
        <dbReference type="EMBL" id="RVU40785.1"/>
    </source>
</evidence>
<dbReference type="GO" id="GO:0102130">
    <property type="term" value="F:malonyl-CoA methyltransferase activity"/>
    <property type="evidence" value="ECO:0007669"/>
    <property type="project" value="UniProtKB-EC"/>
</dbReference>
<proteinExistence type="inferred from homology"/>
<evidence type="ECO:0000256" key="5">
    <source>
        <dbReference type="ARBA" id="ARBA00022679"/>
    </source>
</evidence>
<gene>
    <name evidence="8 10" type="primary">bioC</name>
    <name evidence="10" type="ORF">EOE67_04190</name>
</gene>
<dbReference type="CDD" id="cd02440">
    <property type="entry name" value="AdoMet_MTases"/>
    <property type="match status" value="1"/>
</dbReference>
<comment type="similarity">
    <text evidence="8">Belongs to the methyltransferase superfamily.</text>
</comment>
<keyword evidence="6 8" id="KW-0949">S-adenosyl-L-methionine</keyword>
<dbReference type="HAMAP" id="MF_00835">
    <property type="entry name" value="BioC"/>
    <property type="match status" value="1"/>
</dbReference>
<dbReference type="GO" id="GO:0010340">
    <property type="term" value="F:carboxyl-O-methyltransferase activity"/>
    <property type="evidence" value="ECO:0007669"/>
    <property type="project" value="UniProtKB-UniRule"/>
</dbReference>
<dbReference type="PANTHER" id="PTHR43861">
    <property type="entry name" value="TRANS-ACONITATE 2-METHYLTRANSFERASE-RELATED"/>
    <property type="match status" value="1"/>
</dbReference>
<evidence type="ECO:0000256" key="8">
    <source>
        <dbReference type="HAMAP-Rule" id="MF_00835"/>
    </source>
</evidence>
<evidence type="ECO:0000256" key="1">
    <source>
        <dbReference type="ARBA" id="ARBA00000852"/>
    </source>
</evidence>
<evidence type="ECO:0000256" key="3">
    <source>
        <dbReference type="ARBA" id="ARBA00012327"/>
    </source>
</evidence>